<organism evidence="3">
    <name type="scientific">Emiliania huxleyi</name>
    <name type="common">Coccolithophore</name>
    <name type="synonym">Pontosphaera huxleyi</name>
    <dbReference type="NCBI Taxonomy" id="2903"/>
    <lineage>
        <taxon>Eukaryota</taxon>
        <taxon>Haptista</taxon>
        <taxon>Haptophyta</taxon>
        <taxon>Prymnesiophyceae</taxon>
        <taxon>Isochrysidales</taxon>
        <taxon>Noelaerhabdaceae</taxon>
        <taxon>Emiliania</taxon>
    </lineage>
</organism>
<evidence type="ECO:0000313" key="3">
    <source>
        <dbReference type="EMBL" id="CAE0528272.1"/>
    </source>
</evidence>
<keyword evidence="2" id="KW-0812">Transmembrane</keyword>
<feature type="region of interest" description="Disordered" evidence="1">
    <location>
        <begin position="1"/>
        <end position="30"/>
    </location>
</feature>
<sequence length="259" mass="28831">MTNCNHRAARSCHLPPAASPPPAMIEPLAEPPPRRRRARIAFVCCAGVLALHVAVAVAVGPAGPLPAPKLDSFGVAFEERGGKLVWSHEGYNEVVEAPESHGQPAGPLLTEMLWGYTTTCDKKNRQWDDVYCENGALLPDGASMGYQKNSFLYKAKMSDKGCDWTSGLREPCFECCRGHRHDVLAVPQEKFSDYVYEPIYIELFFKPVVIPTLDLFYDVYIVIMPRAFVCTLTFSIWCPAPTHDDYRSWLFKSGGDDEA</sequence>
<dbReference type="EMBL" id="HBIR01006310">
    <property type="protein sequence ID" value="CAE0528272.1"/>
    <property type="molecule type" value="Transcribed_RNA"/>
</dbReference>
<gene>
    <name evidence="3" type="ORF">EHUX00137_LOCUS4325</name>
</gene>
<reference evidence="3" key="1">
    <citation type="submission" date="2021-01" db="EMBL/GenBank/DDBJ databases">
        <authorList>
            <person name="Corre E."/>
            <person name="Pelletier E."/>
            <person name="Niang G."/>
            <person name="Scheremetjew M."/>
            <person name="Finn R."/>
            <person name="Kale V."/>
            <person name="Holt S."/>
            <person name="Cochrane G."/>
            <person name="Meng A."/>
            <person name="Brown T."/>
            <person name="Cohen L."/>
        </authorList>
    </citation>
    <scope>NUCLEOTIDE SEQUENCE</scope>
    <source>
        <strain evidence="3">379</strain>
    </source>
</reference>
<protein>
    <submittedName>
        <fullName evidence="3">Uncharacterized protein</fullName>
    </submittedName>
</protein>
<keyword evidence="2" id="KW-0472">Membrane</keyword>
<accession>A0A7S3RM08</accession>
<feature type="transmembrane region" description="Helical" evidence="2">
    <location>
        <begin position="40"/>
        <end position="60"/>
    </location>
</feature>
<proteinExistence type="predicted"/>
<keyword evidence="2" id="KW-1133">Transmembrane helix</keyword>
<evidence type="ECO:0000256" key="2">
    <source>
        <dbReference type="SAM" id="Phobius"/>
    </source>
</evidence>
<dbReference type="AlphaFoldDB" id="A0A7S3RM08"/>
<name>A0A7S3RM08_EMIHU</name>
<evidence type="ECO:0000256" key="1">
    <source>
        <dbReference type="SAM" id="MobiDB-lite"/>
    </source>
</evidence>